<keyword evidence="1" id="KW-0285">Flavoprotein</keyword>
<dbReference type="AlphaFoldDB" id="A0A3B1D0Q9"/>
<dbReference type="SUPFAM" id="SSF51412">
    <property type="entry name" value="Inosine monophosphate dehydrogenase (IMPDH)"/>
    <property type="match status" value="1"/>
</dbReference>
<dbReference type="CDD" id="cd04730">
    <property type="entry name" value="NPD_like"/>
    <property type="match status" value="1"/>
</dbReference>
<evidence type="ECO:0000256" key="1">
    <source>
        <dbReference type="ARBA" id="ARBA00022630"/>
    </source>
</evidence>
<evidence type="ECO:0000256" key="3">
    <source>
        <dbReference type="ARBA" id="ARBA00023002"/>
    </source>
</evidence>
<dbReference type="PANTHER" id="PTHR32332">
    <property type="entry name" value="2-NITROPROPANE DIOXYGENASE"/>
    <property type="match status" value="1"/>
</dbReference>
<evidence type="ECO:0000256" key="2">
    <source>
        <dbReference type="ARBA" id="ARBA00022643"/>
    </source>
</evidence>
<proteinExistence type="predicted"/>
<dbReference type="InterPro" id="IPR013785">
    <property type="entry name" value="Aldolase_TIM"/>
</dbReference>
<organism evidence="4">
    <name type="scientific">hydrothermal vent metagenome</name>
    <dbReference type="NCBI Taxonomy" id="652676"/>
    <lineage>
        <taxon>unclassified sequences</taxon>
        <taxon>metagenomes</taxon>
        <taxon>ecological metagenomes</taxon>
    </lineage>
</organism>
<dbReference type="PANTHER" id="PTHR32332:SF20">
    <property type="entry name" value="2-NITROPROPANE DIOXYGENASE-LIKE PROTEIN"/>
    <property type="match status" value="1"/>
</dbReference>
<gene>
    <name evidence="4" type="ORF">MNBD_IGNAVI01-2782</name>
</gene>
<dbReference type="GO" id="GO:0004318">
    <property type="term" value="F:enoyl-[acyl-carrier-protein] reductase (NADH) activity"/>
    <property type="evidence" value="ECO:0007669"/>
    <property type="project" value="UniProtKB-EC"/>
</dbReference>
<keyword evidence="3 4" id="KW-0560">Oxidoreductase</keyword>
<dbReference type="Gene3D" id="3.20.20.70">
    <property type="entry name" value="Aldolase class I"/>
    <property type="match status" value="1"/>
</dbReference>
<dbReference type="Pfam" id="PF03060">
    <property type="entry name" value="NMO"/>
    <property type="match status" value="2"/>
</dbReference>
<accession>A0A3B1D0Q9</accession>
<sequence length="308" mass="33077">MELINIQNRVTNLFQIKYPIIQGGMVWVSGWKLASAVSNCGGLGLIGSGSMKPDLLREHIHRCRAATSNSFGVNIPLLRQDSEDLIKVVIEENVKIVFTSAGNPAKFIDVLRENDIIVVHVVSNLKQGLKSEAVGCNAVVGEGVEAGGHNGLDQLPMLELLDQLKNNLSIPIIAAGGIVDRKGIETALQHGAEGVQIGTLFAATKESSAHIDYKKAIVKAGADDTKLILKKVGLTRAIKNPFVEKVLELESKSATAAELKELLGEKRERKGIFEGDLDEGILEAGMGAGKINDILSVGEVFNKLKWGM</sequence>
<name>A0A3B1D0Q9_9ZZZZ</name>
<dbReference type="EMBL" id="UOGD01000463">
    <property type="protein sequence ID" value="VAX29804.1"/>
    <property type="molecule type" value="Genomic_DNA"/>
</dbReference>
<dbReference type="InterPro" id="IPR004136">
    <property type="entry name" value="NMO"/>
</dbReference>
<evidence type="ECO:0000313" key="4">
    <source>
        <dbReference type="EMBL" id="VAX29804.1"/>
    </source>
</evidence>
<protein>
    <submittedName>
        <fullName evidence="4">Enoyl-[acyl-carrier-protein] reductase [FMN]</fullName>
        <ecNumber evidence="4">1.3.1.9</ecNumber>
    </submittedName>
</protein>
<dbReference type="GO" id="GO:0018580">
    <property type="term" value="F:nitronate monooxygenase activity"/>
    <property type="evidence" value="ECO:0007669"/>
    <property type="project" value="InterPro"/>
</dbReference>
<reference evidence="4" key="1">
    <citation type="submission" date="2018-06" db="EMBL/GenBank/DDBJ databases">
        <authorList>
            <person name="Zhirakovskaya E."/>
        </authorList>
    </citation>
    <scope>NUCLEOTIDE SEQUENCE</scope>
</reference>
<keyword evidence="2" id="KW-0288">FMN</keyword>
<dbReference type="EC" id="1.3.1.9" evidence="4"/>